<evidence type="ECO:0000256" key="2">
    <source>
        <dbReference type="SAM" id="MobiDB-lite"/>
    </source>
</evidence>
<gene>
    <name evidence="3" type="ORF">BG011_000127</name>
</gene>
<feature type="region of interest" description="Disordered" evidence="2">
    <location>
        <begin position="280"/>
        <end position="325"/>
    </location>
</feature>
<keyword evidence="1" id="KW-0175">Coiled coil</keyword>
<feature type="compositionally biased region" description="Low complexity" evidence="2">
    <location>
        <begin position="74"/>
        <end position="112"/>
    </location>
</feature>
<organism evidence="3 4">
    <name type="scientific">Mortierella polycephala</name>
    <dbReference type="NCBI Taxonomy" id="41804"/>
    <lineage>
        <taxon>Eukaryota</taxon>
        <taxon>Fungi</taxon>
        <taxon>Fungi incertae sedis</taxon>
        <taxon>Mucoromycota</taxon>
        <taxon>Mortierellomycotina</taxon>
        <taxon>Mortierellomycetes</taxon>
        <taxon>Mortierellales</taxon>
        <taxon>Mortierellaceae</taxon>
        <taxon>Mortierella</taxon>
    </lineage>
</organism>
<feature type="non-terminal residue" evidence="3">
    <location>
        <position position="1"/>
    </location>
</feature>
<feature type="region of interest" description="Disordered" evidence="2">
    <location>
        <begin position="1"/>
        <end position="117"/>
    </location>
</feature>
<dbReference type="OrthoDB" id="2426976at2759"/>
<feature type="coiled-coil region" evidence="1">
    <location>
        <begin position="232"/>
        <end position="263"/>
    </location>
</feature>
<dbReference type="Proteomes" id="UP000726737">
    <property type="component" value="Unassembled WGS sequence"/>
</dbReference>
<protein>
    <submittedName>
        <fullName evidence="3">Uncharacterized protein</fullName>
    </submittedName>
</protein>
<sequence>KTSAAGHGVQESKTKEAVSEATVTGTASRAVRASKPSLTKSIIDENGDIYSHHPTHGRTDTAAISKPTRANADSLTSSSSTRKASSSTPPSGTTATTAVSDLHSQSESQQRQHQQHENLNTFLASAEARHILDMPSLLGKDPNMIPNVLAMPIPVQPRRSKAAPSSSSTTATATATDTSAGTNATPASQLISELDAKAESTAKAMTKRYAAKNLNMTETEAHRMVQIMAAEIVTLHEERDVMLQKMEKAKREMLEAAKLLRMKANAGTNNVEGFQDMSAEGKEQMSRTEGFHDMRVKNVEDSDEASDKRTHNANVYDKDEWRDRE</sequence>
<feature type="region of interest" description="Disordered" evidence="2">
    <location>
        <begin position="156"/>
        <end position="186"/>
    </location>
</feature>
<evidence type="ECO:0000256" key="1">
    <source>
        <dbReference type="SAM" id="Coils"/>
    </source>
</evidence>
<proteinExistence type="predicted"/>
<name>A0A9P6QAD2_9FUNG</name>
<evidence type="ECO:0000313" key="4">
    <source>
        <dbReference type="Proteomes" id="UP000726737"/>
    </source>
</evidence>
<keyword evidence="4" id="KW-1185">Reference proteome</keyword>
<dbReference type="AlphaFoldDB" id="A0A9P6QAD2"/>
<dbReference type="EMBL" id="JAAAJA010000101">
    <property type="protein sequence ID" value="KAG0262299.1"/>
    <property type="molecule type" value="Genomic_DNA"/>
</dbReference>
<accession>A0A9P6QAD2</accession>
<feature type="compositionally biased region" description="Low complexity" evidence="2">
    <location>
        <begin position="162"/>
        <end position="185"/>
    </location>
</feature>
<comment type="caution">
    <text evidence="3">The sequence shown here is derived from an EMBL/GenBank/DDBJ whole genome shotgun (WGS) entry which is preliminary data.</text>
</comment>
<reference evidence="3" key="1">
    <citation type="journal article" date="2020" name="Fungal Divers.">
        <title>Resolving the Mortierellaceae phylogeny through synthesis of multi-gene phylogenetics and phylogenomics.</title>
        <authorList>
            <person name="Vandepol N."/>
            <person name="Liber J."/>
            <person name="Desiro A."/>
            <person name="Na H."/>
            <person name="Kennedy M."/>
            <person name="Barry K."/>
            <person name="Grigoriev I.V."/>
            <person name="Miller A.N."/>
            <person name="O'Donnell K."/>
            <person name="Stajich J.E."/>
            <person name="Bonito G."/>
        </authorList>
    </citation>
    <scope>NUCLEOTIDE SEQUENCE</scope>
    <source>
        <strain evidence="3">KOD948</strain>
    </source>
</reference>
<evidence type="ECO:0000313" key="3">
    <source>
        <dbReference type="EMBL" id="KAG0262299.1"/>
    </source>
</evidence>